<evidence type="ECO:0008006" key="3">
    <source>
        <dbReference type="Google" id="ProtNLM"/>
    </source>
</evidence>
<dbReference type="PANTHER" id="PTHR32108:SF9">
    <property type="entry name" value="REVERSE TRANSCRIPTASE RNASE H-LIKE DOMAIN-CONTAINING PROTEIN"/>
    <property type="match status" value="1"/>
</dbReference>
<organism evidence="1 2">
    <name type="scientific">Vitis vinifera</name>
    <name type="common">Grape</name>
    <dbReference type="NCBI Taxonomy" id="29760"/>
    <lineage>
        <taxon>Eukaryota</taxon>
        <taxon>Viridiplantae</taxon>
        <taxon>Streptophyta</taxon>
        <taxon>Embryophyta</taxon>
        <taxon>Tracheophyta</taxon>
        <taxon>Spermatophyta</taxon>
        <taxon>Magnoliopsida</taxon>
        <taxon>eudicotyledons</taxon>
        <taxon>Gunneridae</taxon>
        <taxon>Pentapetalae</taxon>
        <taxon>rosids</taxon>
        <taxon>Vitales</taxon>
        <taxon>Vitaceae</taxon>
        <taxon>Viteae</taxon>
        <taxon>Vitis</taxon>
    </lineage>
</organism>
<sequence length="1098" mass="123011">MFVYIELCPAAIPPHPDVSHPEFYPAAIPPHPDVSHPELCPTAIPSHPDVSHSEFCPVAILPHPDVSYPELYLAAIPSHSDVSHPELCPVVIPPHLDVSHPELCPAAIPSHPDVSHPEFCPASHSEFCPTPIPSHPDVSHPEFRSSPFHLIRMSHIRNSVPPPFHLIRMSHIRNSAPPPFHLLRISHIRNSVPSPFHLIRMSHIWNSAPSPFHLIWMSHIRNSVPPPFHLIRMSHIWNSVLPPFHLLRISHIRNSFPSPFHLLRISHIRNSVRPNIPSPPDVSHPEFYYPRVLRDGRAFTIKKPPGNARNCMCEGNDHLAWKHPVSLEACKGLRTAGGQIDQSIRPVKSEIRLEGYGLTDGQQTQQVLVQENAQFDTTVSPPPLPSQSAPQAIPFTLHSQIEVASPPVTSPIPTSEDPHTRMDRLEQKLRQMRASDGVVTWEDFDKAPVASLSAKFRMPEIERYTGIGCPRIHLRLYSTEFLRQFAFNTVIDVSRRELEALRQRLEESVTSFISRWREKISQIVDRPSEKDQISMIMRSLQPRFARHLMGFPHTDFGSLVQALYGIEEGIARGLWSKSSPIDSKGKKPSGGQRLGDVGFISLAGMRPPRHYRTVGQTSGFYYPPSPHEQYRPPVTERPPAPYIRPQAPQTTTYVQRPSRQCAQLGMPLSRALWKLMEGGLLTPLAPKPVPQPVPPHFRLDLHCSYHQGPAHDTDHCNALRHAIQDLIDQGLVNLGQPSVTTNPLPAHFTHTVPPSSGDIHPIDLIEDDSIHMLSWDDGLPEPIVLHDSYEVDGVSLVPQTPAPFSLIPDEAPFQLTHPTPLVIGCQDAFVPFTLWPEDDDSEGRKVQIVTRSGRIAQPLSPVVRPFEGATSHKEVKRKDDEIRVETTTTPERLIHMMMVGRATCIVFLDDDLPPDGLDHVRPLYITVGCSGRRVPYVLLDNGSALNVCPLATAIALGFAPLDFGPSTQTVRAYDSTKREVLRIPTSFNLLLSRPWIHIAGAIPSSLHQKVKFIHDGQVITVRSTRDIFATSEPVLQISHSEDDLLLTGFTFDEIQTLEIEDFYRDFVAMSFDQHSSTVVLDMMRGMTFLPGMGLGRHQ</sequence>
<proteinExistence type="predicted"/>
<gene>
    <name evidence="1" type="ORF">CK203_063106</name>
</gene>
<dbReference type="EMBL" id="QGNW01000580">
    <property type="protein sequence ID" value="RVW67503.1"/>
    <property type="molecule type" value="Genomic_DNA"/>
</dbReference>
<accession>A0A438G5L3</accession>
<evidence type="ECO:0000313" key="2">
    <source>
        <dbReference type="Proteomes" id="UP000288805"/>
    </source>
</evidence>
<dbReference type="AlphaFoldDB" id="A0A438G5L3"/>
<evidence type="ECO:0000313" key="1">
    <source>
        <dbReference type="EMBL" id="RVW67503.1"/>
    </source>
</evidence>
<dbReference type="Proteomes" id="UP000288805">
    <property type="component" value="Unassembled WGS sequence"/>
</dbReference>
<dbReference type="PANTHER" id="PTHR32108">
    <property type="entry name" value="DNA-DIRECTED RNA POLYMERASE SUBUNIT ALPHA"/>
    <property type="match status" value="1"/>
</dbReference>
<name>A0A438G5L3_VITVI</name>
<reference evidence="1 2" key="1">
    <citation type="journal article" date="2018" name="PLoS Genet.">
        <title>Population sequencing reveals clonal diversity and ancestral inbreeding in the grapevine cultivar Chardonnay.</title>
        <authorList>
            <person name="Roach M.J."/>
            <person name="Johnson D.L."/>
            <person name="Bohlmann J."/>
            <person name="van Vuuren H.J."/>
            <person name="Jones S.J."/>
            <person name="Pretorius I.S."/>
            <person name="Schmidt S.A."/>
            <person name="Borneman A.R."/>
        </authorList>
    </citation>
    <scope>NUCLEOTIDE SEQUENCE [LARGE SCALE GENOMIC DNA]</scope>
    <source>
        <strain evidence="2">cv. Chardonnay</strain>
        <tissue evidence="1">Leaf</tissue>
    </source>
</reference>
<comment type="caution">
    <text evidence="1">The sequence shown here is derived from an EMBL/GenBank/DDBJ whole genome shotgun (WGS) entry which is preliminary data.</text>
</comment>
<protein>
    <recommendedName>
        <fullName evidence="3">Retrotransposon gag domain-containing protein</fullName>
    </recommendedName>
</protein>